<dbReference type="InterPro" id="IPR048395">
    <property type="entry name" value="Glyco_hydro_31_C"/>
</dbReference>
<organism evidence="4 5">
    <name type="scientific">Pycnococcus provasolii</name>
    <dbReference type="NCBI Taxonomy" id="41880"/>
    <lineage>
        <taxon>Eukaryota</taxon>
        <taxon>Viridiplantae</taxon>
        <taxon>Chlorophyta</taxon>
        <taxon>Pseudoscourfieldiophyceae</taxon>
        <taxon>Pseudoscourfieldiales</taxon>
        <taxon>Pycnococcaceae</taxon>
        <taxon>Pycnococcus</taxon>
    </lineage>
</organism>
<dbReference type="Pfam" id="PF21365">
    <property type="entry name" value="Glyco_hydro_31_3rd"/>
    <property type="match status" value="1"/>
</dbReference>
<gene>
    <name evidence="4" type="ORF">PPROV_000850200</name>
</gene>
<dbReference type="Gene3D" id="2.60.40.1760">
    <property type="entry name" value="glycosyl hydrolase (family 31)"/>
    <property type="match status" value="1"/>
</dbReference>
<dbReference type="InterPro" id="IPR052990">
    <property type="entry name" value="Sulfoquinovosidase_GH31"/>
</dbReference>
<dbReference type="SUPFAM" id="SSF51011">
    <property type="entry name" value="Glycosyl hydrolase domain"/>
    <property type="match status" value="1"/>
</dbReference>
<evidence type="ECO:0000259" key="2">
    <source>
        <dbReference type="Pfam" id="PF01055"/>
    </source>
</evidence>
<dbReference type="SUPFAM" id="SSF74650">
    <property type="entry name" value="Galactose mutarotase-like"/>
    <property type="match status" value="1"/>
</dbReference>
<proteinExistence type="inferred from homology"/>
<evidence type="ECO:0008006" key="6">
    <source>
        <dbReference type="Google" id="ProtNLM"/>
    </source>
</evidence>
<name>A0A830HXR8_9CHLO</name>
<dbReference type="CDD" id="cd14752">
    <property type="entry name" value="GH31_N"/>
    <property type="match status" value="1"/>
</dbReference>
<dbReference type="EMBL" id="BNJQ01000026">
    <property type="protein sequence ID" value="GHP09767.1"/>
    <property type="molecule type" value="Genomic_DNA"/>
</dbReference>
<dbReference type="Gene3D" id="3.20.20.80">
    <property type="entry name" value="Glycosidases"/>
    <property type="match status" value="1"/>
</dbReference>
<comment type="caution">
    <text evidence="4">The sequence shown here is derived from an EMBL/GenBank/DDBJ whole genome shotgun (WGS) entry which is preliminary data.</text>
</comment>
<dbReference type="Gene3D" id="2.60.40.1180">
    <property type="entry name" value="Golgi alpha-mannosidase II"/>
    <property type="match status" value="1"/>
</dbReference>
<protein>
    <recommendedName>
        <fullName evidence="6">Glycoside hydrolase family 31 N-terminal domain-containing protein</fullName>
    </recommendedName>
</protein>
<dbReference type="AlphaFoldDB" id="A0A830HXR8"/>
<dbReference type="InterPro" id="IPR011013">
    <property type="entry name" value="Gal_mutarotase_sf_dom"/>
</dbReference>
<dbReference type="Pfam" id="PF01055">
    <property type="entry name" value="Glyco_hydro_31_2nd"/>
    <property type="match status" value="1"/>
</dbReference>
<feature type="domain" description="Glycosyl hydrolase family 31 C-terminal" evidence="3">
    <location>
        <begin position="727"/>
        <end position="849"/>
    </location>
</feature>
<dbReference type="GO" id="GO:0005975">
    <property type="term" value="P:carbohydrate metabolic process"/>
    <property type="evidence" value="ECO:0007669"/>
    <property type="project" value="InterPro"/>
</dbReference>
<dbReference type="SUPFAM" id="SSF51445">
    <property type="entry name" value="(Trans)glycosidases"/>
    <property type="match status" value="1"/>
</dbReference>
<dbReference type="OrthoDB" id="10070917at2759"/>
<accession>A0A830HXR8</accession>
<keyword evidence="5" id="KW-1185">Reference proteome</keyword>
<dbReference type="InterPro" id="IPR017853">
    <property type="entry name" value="GH"/>
</dbReference>
<dbReference type="PANTHER" id="PTHR46959:SF2">
    <property type="entry name" value="SULFOQUINOVOSIDASE"/>
    <property type="match status" value="1"/>
</dbReference>
<dbReference type="Proteomes" id="UP000660262">
    <property type="component" value="Unassembled WGS sequence"/>
</dbReference>
<sequence length="1133" mass="124368">MQQQQQQKEKTQPLPFLPKTQQQQQQEFALKNQYVLKITSETAPSLGIQILKQNRAVLNITRIQVSRLVVDDITRRVYEGYSERVAKVLRSWDVTSLINVTTDNDAATVEAQTTHEGDVRVLIHASAPAENKVSLHMEIKTVHCDPGMLNLLCPVNRIGVEWQATSDEERLYGLGERFNTNERGDASITTEAYCWTEDGGWDLVPDIKRRWPKKTATYMPSPFLVSDGGYVVHVDTYARTLWQPGTPSTRTHAVFAEDARLPLDIYDGEGNARVARDAYVRAHAGVPLIPPPFQFGVWEGFQSALSTVKPSDPLGVFRMYQEWDIPISVADTSLHFFPNGDQREVRSEVAFNNSVYRAAGLAPFAYFNPFVATSYELAWEDASQMGLLVRTGPQPPRLDTATSAALARLASVGLSLGEEMDCDAALRKLPSAQRQQAWAHLGSSAPTLTRTCASEIDALTSALLQRQHPYATPRPDAPFTFAYKGAGPDPFYVSLLDFSKNGTERWYAQHIDDALEVGYMGWMYDYGEYGDTDLWYANNVSASLMHNQYPELYQAACLKHLRSVLKPPRALERLVGKHAMNPKGDYAPDATYFVRSGYSKSPGNTYNSWTGDPTCDFSAVSGLAGSVVAMLSQGLMGMAFAGSDVYGFTCSFNGPTYELMARWVQLGAMSGNFHTRNGGTNLFGAKRRHKFMDSVKGRTFFRVYAKLRTQLFPYLYMSAHAARTEAQPLMRHHILSHPHDVAAARSPYQYMLGENLLVAPLVHERQVGRDVYFPCGNTYLDIFTNATTTTRGGADGGGGILFDSRDGRFRIRGGHSESSGTRHHGCSKARVTSRLEHDLIPVFAIEGSAIPILDPTVTTLGEKAHDVVDDAASLFGARATDVATSLATAVHWWVFPTADERGWSNGESFDGCTLSTRRLSSGDLSLSISESRLSRVHVIQIALDASSSDVAASGAPASLATTNEVDGERTVLDESRHWSDVANIVSCDAAGGNCAAMPNATHTAWTLDREARVLWVRIPVDAGTPSPRLSFSRKIGYSVHRVVLRSTGEVKTHDVLIDGWLDRSSNSAWGCPVDVELLPDGSVLISDDGKNAVYRLAWHTTTPATTTTTTTPATTTTTDGAVFVLAVLLVAAA</sequence>
<evidence type="ECO:0000259" key="3">
    <source>
        <dbReference type="Pfam" id="PF21365"/>
    </source>
</evidence>
<dbReference type="GO" id="GO:0030246">
    <property type="term" value="F:carbohydrate binding"/>
    <property type="evidence" value="ECO:0007669"/>
    <property type="project" value="InterPro"/>
</dbReference>
<dbReference type="InterPro" id="IPR013780">
    <property type="entry name" value="Glyco_hydro_b"/>
</dbReference>
<evidence type="ECO:0000313" key="5">
    <source>
        <dbReference type="Proteomes" id="UP000660262"/>
    </source>
</evidence>
<evidence type="ECO:0000256" key="1">
    <source>
        <dbReference type="ARBA" id="ARBA00007806"/>
    </source>
</evidence>
<dbReference type="GO" id="GO:0004553">
    <property type="term" value="F:hydrolase activity, hydrolyzing O-glycosyl compounds"/>
    <property type="evidence" value="ECO:0007669"/>
    <property type="project" value="InterPro"/>
</dbReference>
<evidence type="ECO:0000313" key="4">
    <source>
        <dbReference type="EMBL" id="GHP09767.1"/>
    </source>
</evidence>
<dbReference type="PANTHER" id="PTHR46959">
    <property type="entry name" value="SULFOQUINOVOSIDASE"/>
    <property type="match status" value="1"/>
</dbReference>
<comment type="similarity">
    <text evidence="1">Belongs to the glycosyl hydrolase 31 family.</text>
</comment>
<reference evidence="4" key="1">
    <citation type="submission" date="2020-10" db="EMBL/GenBank/DDBJ databases">
        <title>Unveiling of a novel bifunctional photoreceptor, Dualchrome1, isolated from a cosmopolitan green alga.</title>
        <authorList>
            <person name="Suzuki S."/>
            <person name="Kawachi M."/>
        </authorList>
    </citation>
    <scope>NUCLEOTIDE SEQUENCE</scope>
    <source>
        <strain evidence="4">NIES 2893</strain>
    </source>
</reference>
<dbReference type="InterPro" id="IPR000322">
    <property type="entry name" value="Glyco_hydro_31_TIM"/>
</dbReference>
<feature type="domain" description="Glycoside hydrolase family 31 TIM barrel" evidence="2">
    <location>
        <begin position="489"/>
        <end position="716"/>
    </location>
</feature>